<keyword evidence="2 5" id="KW-0812">Transmembrane</keyword>
<feature type="transmembrane region" description="Helical" evidence="5">
    <location>
        <begin position="281"/>
        <end position="304"/>
    </location>
</feature>
<comment type="subcellular location">
    <subcellularLocation>
        <location evidence="1">Membrane</location>
        <topology evidence="1">Multi-pass membrane protein</topology>
    </subcellularLocation>
</comment>
<feature type="transmembrane region" description="Helical" evidence="5">
    <location>
        <begin position="472"/>
        <end position="492"/>
    </location>
</feature>
<dbReference type="AlphaFoldDB" id="A0A0N1NXW8"/>
<feature type="transmembrane region" description="Helical" evidence="5">
    <location>
        <begin position="89"/>
        <end position="106"/>
    </location>
</feature>
<protein>
    <submittedName>
        <fullName evidence="7">Amino acid transporter 1</fullName>
    </submittedName>
</protein>
<comment type="caution">
    <text evidence="7">The sequence shown here is derived from an EMBL/GenBank/DDBJ whole genome shotgun (WGS) entry which is preliminary data.</text>
</comment>
<name>A0A0N1NXW8_9EURO</name>
<dbReference type="VEuPathDB" id="FungiDB:AB675_11638"/>
<feature type="transmembrane region" description="Helical" evidence="5">
    <location>
        <begin position="243"/>
        <end position="269"/>
    </location>
</feature>
<reference evidence="7 8" key="1">
    <citation type="submission" date="2015-06" db="EMBL/GenBank/DDBJ databases">
        <title>Draft genome of the ant-associated black yeast Phialophora attae CBS 131958.</title>
        <authorList>
            <person name="Moreno L.F."/>
            <person name="Stielow B.J."/>
            <person name="de Hoog S."/>
            <person name="Vicente V.A."/>
            <person name="Weiss V.A."/>
            <person name="de Vries M."/>
            <person name="Cruz L.M."/>
            <person name="Souza E.M."/>
        </authorList>
    </citation>
    <scope>NUCLEOTIDE SEQUENCE [LARGE SCALE GENOMIC DNA]</scope>
    <source>
        <strain evidence="7 8">CBS 131958</strain>
    </source>
</reference>
<feature type="transmembrane region" description="Helical" evidence="5">
    <location>
        <begin position="143"/>
        <end position="166"/>
    </location>
</feature>
<feature type="transmembrane region" description="Helical" evidence="5">
    <location>
        <begin position="62"/>
        <end position="83"/>
    </location>
</feature>
<dbReference type="PANTHER" id="PTHR43341">
    <property type="entry name" value="AMINO ACID PERMEASE"/>
    <property type="match status" value="1"/>
</dbReference>
<feature type="transmembrane region" description="Helical" evidence="5">
    <location>
        <begin position="390"/>
        <end position="413"/>
    </location>
</feature>
<dbReference type="Proteomes" id="UP000038010">
    <property type="component" value="Unassembled WGS sequence"/>
</dbReference>
<sequence length="539" mass="58927">MAITQHESSSIDAGHASKPDYSKAAEASVDVESTGDSQELANGTLVRHEEAKLHRSFTSRQIHVVSLGGQIGAGLFISSGLMLRNGGPGSLLLSFLVVCSCVWAILQTVSEMTISFPVSGNYIDYADRFVDPALSFCAGFSMWLGWTAIIAAEAVFFATVVGYWAGDTVHPAVWYTIFLVLMIVIFCVPVSVFAWFEYGTALLKVIAMIVFMITGLCLVLGAGPNGQVKDGSTWHDGLAFRNGFQGFGSCVLLAVSAIGDNTFTGFVAGEAKNPRYAVAHAAFLIPIRVTVFYSLSMIFIGLLIPATNARLFGGSGVSASPFVIAIDEAGIIGLPDFLNVVIVCAVSSIGAESLFIASRMLRSMAAQDLIPSRFATVDNAGRPRWAVFNWLVQIASTGYFVVWIVIAITSFGFRRALKAQNDPLFNETYAWKCSLWPLPPIWLLICGAFYTGCSFYLALYPIDIDKPNAKSFFQYMFGLVLILVTGIGYKVAFRTKMRDPRDVDLHTGRRTLQAEEINKLDWYYALSTWRKVGKFVQLW</sequence>
<evidence type="ECO:0000256" key="1">
    <source>
        <dbReference type="ARBA" id="ARBA00004141"/>
    </source>
</evidence>
<dbReference type="EMBL" id="LFJN01000054">
    <property type="protein sequence ID" value="KPI34654.1"/>
    <property type="molecule type" value="Genomic_DNA"/>
</dbReference>
<dbReference type="GO" id="GO:0015171">
    <property type="term" value="F:amino acid transmembrane transporter activity"/>
    <property type="evidence" value="ECO:0007669"/>
    <property type="project" value="TreeGrafter"/>
</dbReference>
<evidence type="ECO:0000256" key="3">
    <source>
        <dbReference type="ARBA" id="ARBA00022989"/>
    </source>
</evidence>
<dbReference type="InterPro" id="IPR050524">
    <property type="entry name" value="APC_YAT"/>
</dbReference>
<organism evidence="7 8">
    <name type="scientific">Cyphellophora attinorum</name>
    <dbReference type="NCBI Taxonomy" id="1664694"/>
    <lineage>
        <taxon>Eukaryota</taxon>
        <taxon>Fungi</taxon>
        <taxon>Dikarya</taxon>
        <taxon>Ascomycota</taxon>
        <taxon>Pezizomycotina</taxon>
        <taxon>Eurotiomycetes</taxon>
        <taxon>Chaetothyriomycetidae</taxon>
        <taxon>Chaetothyriales</taxon>
        <taxon>Cyphellophoraceae</taxon>
        <taxon>Cyphellophora</taxon>
    </lineage>
</organism>
<evidence type="ECO:0000313" key="8">
    <source>
        <dbReference type="Proteomes" id="UP000038010"/>
    </source>
</evidence>
<dbReference type="PANTHER" id="PTHR43341:SF4">
    <property type="entry name" value="ARGININE PERMEASE CAN1-RELATED"/>
    <property type="match status" value="1"/>
</dbReference>
<evidence type="ECO:0000256" key="4">
    <source>
        <dbReference type="ARBA" id="ARBA00023136"/>
    </source>
</evidence>
<dbReference type="PIRSF" id="PIRSF006060">
    <property type="entry name" value="AA_transporter"/>
    <property type="match status" value="1"/>
</dbReference>
<proteinExistence type="predicted"/>
<dbReference type="Pfam" id="PF00324">
    <property type="entry name" value="AA_permease"/>
    <property type="match status" value="1"/>
</dbReference>
<evidence type="ECO:0000313" key="7">
    <source>
        <dbReference type="EMBL" id="KPI34654.1"/>
    </source>
</evidence>
<feature type="transmembrane region" description="Helical" evidence="5">
    <location>
        <begin position="202"/>
        <end position="223"/>
    </location>
</feature>
<dbReference type="Gene3D" id="1.20.1740.10">
    <property type="entry name" value="Amino acid/polyamine transporter I"/>
    <property type="match status" value="1"/>
</dbReference>
<evidence type="ECO:0000256" key="5">
    <source>
        <dbReference type="SAM" id="Phobius"/>
    </source>
</evidence>
<accession>A0A0N1NXW8</accession>
<feature type="transmembrane region" description="Helical" evidence="5">
    <location>
        <begin position="172"/>
        <end position="195"/>
    </location>
</feature>
<gene>
    <name evidence="7" type="ORF">AB675_11638</name>
</gene>
<feature type="domain" description="Amino acid permease/ SLC12A" evidence="6">
    <location>
        <begin position="62"/>
        <end position="387"/>
    </location>
</feature>
<keyword evidence="8" id="KW-1185">Reference proteome</keyword>
<keyword evidence="3 5" id="KW-1133">Transmembrane helix</keyword>
<evidence type="ECO:0000256" key="2">
    <source>
        <dbReference type="ARBA" id="ARBA00022692"/>
    </source>
</evidence>
<keyword evidence="4 5" id="KW-0472">Membrane</keyword>
<dbReference type="GeneID" id="28732384"/>
<dbReference type="OrthoDB" id="3900342at2759"/>
<dbReference type="GO" id="GO:0016020">
    <property type="term" value="C:membrane"/>
    <property type="evidence" value="ECO:0007669"/>
    <property type="project" value="UniProtKB-SubCell"/>
</dbReference>
<dbReference type="RefSeq" id="XP_017994617.1">
    <property type="nucleotide sequence ID" value="XM_018140503.1"/>
</dbReference>
<evidence type="ECO:0000259" key="6">
    <source>
        <dbReference type="Pfam" id="PF00324"/>
    </source>
</evidence>
<feature type="transmembrane region" description="Helical" evidence="5">
    <location>
        <begin position="441"/>
        <end position="460"/>
    </location>
</feature>
<dbReference type="InterPro" id="IPR004841">
    <property type="entry name" value="AA-permease/SLC12A_dom"/>
</dbReference>